<evidence type="ECO:0000256" key="2">
    <source>
        <dbReference type="ARBA" id="ARBA00022475"/>
    </source>
</evidence>
<dbReference type="Proteomes" id="UP000284006">
    <property type="component" value="Unassembled WGS sequence"/>
</dbReference>
<dbReference type="PANTHER" id="PTHR30250">
    <property type="entry name" value="PST FAMILY PREDICTED COLANIC ACID TRANSPORTER"/>
    <property type="match status" value="1"/>
</dbReference>
<feature type="transmembrane region" description="Helical" evidence="6">
    <location>
        <begin position="372"/>
        <end position="395"/>
    </location>
</feature>
<feature type="transmembrane region" description="Helical" evidence="6">
    <location>
        <begin position="164"/>
        <end position="185"/>
    </location>
</feature>
<keyword evidence="8" id="KW-1185">Reference proteome</keyword>
<evidence type="ECO:0000256" key="1">
    <source>
        <dbReference type="ARBA" id="ARBA00004651"/>
    </source>
</evidence>
<feature type="transmembrane region" description="Helical" evidence="6">
    <location>
        <begin position="128"/>
        <end position="152"/>
    </location>
</feature>
<evidence type="ECO:0000256" key="4">
    <source>
        <dbReference type="ARBA" id="ARBA00022989"/>
    </source>
</evidence>
<feature type="transmembrane region" description="Helical" evidence="6">
    <location>
        <begin position="401"/>
        <end position="422"/>
    </location>
</feature>
<evidence type="ECO:0000313" key="8">
    <source>
        <dbReference type="Proteomes" id="UP000284006"/>
    </source>
</evidence>
<feature type="transmembrane region" description="Helical" evidence="6">
    <location>
        <begin position="92"/>
        <end position="113"/>
    </location>
</feature>
<protein>
    <submittedName>
        <fullName evidence="7">Polysaccharide biosynthesis protein</fullName>
    </submittedName>
</protein>
<feature type="transmembrane region" description="Helical" evidence="6">
    <location>
        <begin position="336"/>
        <end position="360"/>
    </location>
</feature>
<evidence type="ECO:0000256" key="6">
    <source>
        <dbReference type="SAM" id="Phobius"/>
    </source>
</evidence>
<dbReference type="EMBL" id="QYUP01000041">
    <property type="protein sequence ID" value="RJG23666.1"/>
    <property type="molecule type" value="Genomic_DNA"/>
</dbReference>
<dbReference type="Pfam" id="PF01943">
    <property type="entry name" value="Polysacc_synt"/>
    <property type="match status" value="1"/>
</dbReference>
<keyword evidence="5 6" id="KW-0472">Membrane</keyword>
<feature type="transmembrane region" description="Helical" evidence="6">
    <location>
        <begin position="191"/>
        <end position="209"/>
    </location>
</feature>
<reference evidence="7 8" key="1">
    <citation type="submission" date="2018-09" db="EMBL/GenBank/DDBJ databases">
        <authorList>
            <person name="Zhu H."/>
        </authorList>
    </citation>
    <scope>NUCLEOTIDE SEQUENCE [LARGE SCALE GENOMIC DNA]</scope>
    <source>
        <strain evidence="7 8">K1S02-61</strain>
    </source>
</reference>
<accession>A0A418Y6M0</accession>
<evidence type="ECO:0000313" key="7">
    <source>
        <dbReference type="EMBL" id="RJG23666.1"/>
    </source>
</evidence>
<dbReference type="PANTHER" id="PTHR30250:SF11">
    <property type="entry name" value="O-ANTIGEN TRANSPORTER-RELATED"/>
    <property type="match status" value="1"/>
</dbReference>
<evidence type="ECO:0000256" key="5">
    <source>
        <dbReference type="ARBA" id="ARBA00023136"/>
    </source>
</evidence>
<dbReference type="OrthoDB" id="103403at2"/>
<feature type="transmembrane region" description="Helical" evidence="6">
    <location>
        <begin position="458"/>
        <end position="477"/>
    </location>
</feature>
<gene>
    <name evidence="7" type="ORF">D3872_04240</name>
</gene>
<proteinExistence type="predicted"/>
<comment type="subcellular location">
    <subcellularLocation>
        <location evidence="1">Cell membrane</location>
        <topology evidence="1">Multi-pass membrane protein</topology>
    </subcellularLocation>
</comment>
<feature type="transmembrane region" description="Helical" evidence="6">
    <location>
        <begin position="253"/>
        <end position="276"/>
    </location>
</feature>
<dbReference type="InterPro" id="IPR050833">
    <property type="entry name" value="Poly_Biosynth_Transport"/>
</dbReference>
<dbReference type="InterPro" id="IPR002797">
    <property type="entry name" value="Polysacc_synth"/>
</dbReference>
<comment type="caution">
    <text evidence="7">The sequence shown here is derived from an EMBL/GenBank/DDBJ whole genome shotgun (WGS) entry which is preliminary data.</text>
</comment>
<feature type="transmembrane region" description="Helical" evidence="6">
    <location>
        <begin position="216"/>
        <end position="233"/>
    </location>
</feature>
<dbReference type="GO" id="GO:0005886">
    <property type="term" value="C:plasma membrane"/>
    <property type="evidence" value="ECO:0007669"/>
    <property type="project" value="UniProtKB-SubCell"/>
</dbReference>
<keyword evidence="4 6" id="KW-1133">Transmembrane helix</keyword>
<feature type="transmembrane region" description="Helical" evidence="6">
    <location>
        <begin position="429"/>
        <end position="446"/>
    </location>
</feature>
<keyword evidence="2" id="KW-1003">Cell membrane</keyword>
<organism evidence="7 8">
    <name type="scientific">Massilia cavernae</name>
    <dbReference type="NCBI Taxonomy" id="2320864"/>
    <lineage>
        <taxon>Bacteria</taxon>
        <taxon>Pseudomonadati</taxon>
        <taxon>Pseudomonadota</taxon>
        <taxon>Betaproteobacteria</taxon>
        <taxon>Burkholderiales</taxon>
        <taxon>Oxalobacteraceae</taxon>
        <taxon>Telluria group</taxon>
        <taxon>Massilia</taxon>
    </lineage>
</organism>
<evidence type="ECO:0000256" key="3">
    <source>
        <dbReference type="ARBA" id="ARBA00022692"/>
    </source>
</evidence>
<sequence>MAAGPRGDRLSILRKLGANSSIYASTNVLQRGAAFLLMPLYTHYLEPSAYGVLAIVTAVNGILSIVFTLGLTSAITRFYFEYQDDPPMLAQFWGSILVFVLLLSATLAGLLLLTGEVLLRPLIGDVPFWPFVALGVMATFFQPFFSAFLAVLQMRNQAARFAAVSLANFALTTVLTIALLVQMGWGVRAPLIATLVTSAVFFFVSFWLLRDDLQLCLRWSHLKLALGYSLPLVPHSVSSQVTAVVDRLVLNSYLGTAAAGLYSVGAMLALVVEVLAQSVNRAYVPLTMGALKRGQPADIEQIRTAGTVFVGLFCVLGAGVAGYAPELLWLMASAAYAPAAVVVPFLVFAGVANAFYLIFVNVMFYDRSAVRLIPLGTVTSALICLGLSLVLVPAFGLMGAAVAAVLGQTLAAILIAVVAYRYEQVRWSYARQALAFGLSLATALGLSRLDAGSLAANIALKLLGLGCLASVVGMLLWKQPRLFGRALLELLHGRPRAAAAILLDGATPT</sequence>
<feature type="transmembrane region" description="Helical" evidence="6">
    <location>
        <begin position="53"/>
        <end position="80"/>
    </location>
</feature>
<feature type="transmembrane region" description="Helical" evidence="6">
    <location>
        <begin position="302"/>
        <end position="324"/>
    </location>
</feature>
<dbReference type="AlphaFoldDB" id="A0A418Y6M0"/>
<keyword evidence="3 6" id="KW-0812">Transmembrane</keyword>
<name>A0A418Y6M0_9BURK</name>